<evidence type="ECO:0000313" key="3">
    <source>
        <dbReference type="Proteomes" id="UP001266305"/>
    </source>
</evidence>
<dbReference type="Proteomes" id="UP001266305">
    <property type="component" value="Unassembled WGS sequence"/>
</dbReference>
<proteinExistence type="predicted"/>
<evidence type="ECO:0000256" key="1">
    <source>
        <dbReference type="SAM" id="MobiDB-lite"/>
    </source>
</evidence>
<protein>
    <submittedName>
        <fullName evidence="2">Uncharacterized protein</fullName>
    </submittedName>
</protein>
<comment type="caution">
    <text evidence="2">The sequence shown here is derived from an EMBL/GenBank/DDBJ whole genome shotgun (WGS) entry which is preliminary data.</text>
</comment>
<gene>
    <name evidence="2" type="ORF">P7K49_012866</name>
</gene>
<reference evidence="2 3" key="1">
    <citation type="submission" date="2023-05" db="EMBL/GenBank/DDBJ databases">
        <title>B98-5 Cell Line De Novo Hybrid Assembly: An Optical Mapping Approach.</title>
        <authorList>
            <person name="Kananen K."/>
            <person name="Auerbach J.A."/>
            <person name="Kautto E."/>
            <person name="Blachly J.S."/>
        </authorList>
    </citation>
    <scope>NUCLEOTIDE SEQUENCE [LARGE SCALE GENOMIC DNA]</scope>
    <source>
        <strain evidence="2">B95-8</strain>
        <tissue evidence="2">Cell line</tissue>
    </source>
</reference>
<sequence>MGGHDLNLQEGNEKPLVRLWGENAGTRETPQVSGVQGPRMMVHQRQGDQGLTQPDLLALPRPAGCGLVLPPCSCPSWLHLHELLSILQDPTRLGPTLMAEETETHGWKLPVGRAPQPQLVQSTTERPPWLSPSAHSLLHTTRRKHGPRKWSEHL</sequence>
<name>A0ABQ9VEK3_SAGOE</name>
<dbReference type="EMBL" id="JASSZA010000006">
    <property type="protein sequence ID" value="KAK2107701.1"/>
    <property type="molecule type" value="Genomic_DNA"/>
</dbReference>
<evidence type="ECO:0000313" key="2">
    <source>
        <dbReference type="EMBL" id="KAK2107701.1"/>
    </source>
</evidence>
<keyword evidence="3" id="KW-1185">Reference proteome</keyword>
<accession>A0ABQ9VEK3</accession>
<feature type="region of interest" description="Disordered" evidence="1">
    <location>
        <begin position="108"/>
        <end position="154"/>
    </location>
</feature>
<organism evidence="2 3">
    <name type="scientific">Saguinus oedipus</name>
    <name type="common">Cotton-top tamarin</name>
    <name type="synonym">Oedipomidas oedipus</name>
    <dbReference type="NCBI Taxonomy" id="9490"/>
    <lineage>
        <taxon>Eukaryota</taxon>
        <taxon>Metazoa</taxon>
        <taxon>Chordata</taxon>
        <taxon>Craniata</taxon>
        <taxon>Vertebrata</taxon>
        <taxon>Euteleostomi</taxon>
        <taxon>Mammalia</taxon>
        <taxon>Eutheria</taxon>
        <taxon>Euarchontoglires</taxon>
        <taxon>Primates</taxon>
        <taxon>Haplorrhini</taxon>
        <taxon>Platyrrhini</taxon>
        <taxon>Cebidae</taxon>
        <taxon>Callitrichinae</taxon>
        <taxon>Saguinus</taxon>
    </lineage>
</organism>